<dbReference type="AlphaFoldDB" id="A0A318USR8"/>
<keyword evidence="3" id="KW-1185">Reference proteome</keyword>
<keyword evidence="2" id="KW-0418">Kinase</keyword>
<dbReference type="EMBL" id="QKLU01000001">
    <property type="protein sequence ID" value="PYF77145.1"/>
    <property type="molecule type" value="Genomic_DNA"/>
</dbReference>
<dbReference type="GO" id="GO:0016301">
    <property type="term" value="F:kinase activity"/>
    <property type="evidence" value="ECO:0007669"/>
    <property type="project" value="UniProtKB-KW"/>
</dbReference>
<reference evidence="2 3" key="1">
    <citation type="submission" date="2018-06" db="EMBL/GenBank/DDBJ databases">
        <title>Genomic Encyclopedia of Archaeal and Bacterial Type Strains, Phase II (KMG-II): from individual species to whole genera.</title>
        <authorList>
            <person name="Goeker M."/>
        </authorList>
    </citation>
    <scope>NUCLEOTIDE SEQUENCE [LARGE SCALE GENOMIC DNA]</scope>
    <source>
        <strain evidence="2 3">DSM 27372</strain>
    </source>
</reference>
<evidence type="ECO:0000259" key="1">
    <source>
        <dbReference type="Pfam" id="PF01636"/>
    </source>
</evidence>
<dbReference type="Pfam" id="PF01636">
    <property type="entry name" value="APH"/>
    <property type="match status" value="1"/>
</dbReference>
<organism evidence="2 3">
    <name type="scientific">Pedobacter nutrimenti</name>
    <dbReference type="NCBI Taxonomy" id="1241337"/>
    <lineage>
        <taxon>Bacteria</taxon>
        <taxon>Pseudomonadati</taxon>
        <taxon>Bacteroidota</taxon>
        <taxon>Sphingobacteriia</taxon>
        <taxon>Sphingobacteriales</taxon>
        <taxon>Sphingobacteriaceae</taxon>
        <taxon>Pedobacter</taxon>
    </lineage>
</organism>
<comment type="caution">
    <text evidence="2">The sequence shown here is derived from an EMBL/GenBank/DDBJ whole genome shotgun (WGS) entry which is preliminary data.</text>
</comment>
<protein>
    <submittedName>
        <fullName evidence="2">Ser/Thr protein kinase RdoA (MazF antagonist)</fullName>
    </submittedName>
</protein>
<dbReference type="PANTHER" id="PTHR21064:SF5">
    <property type="entry name" value="SLR1880 PROTEIN"/>
    <property type="match status" value="1"/>
</dbReference>
<evidence type="ECO:0000313" key="3">
    <source>
        <dbReference type="Proteomes" id="UP000248198"/>
    </source>
</evidence>
<proteinExistence type="predicted"/>
<feature type="domain" description="Aminoglycoside phosphotransferase" evidence="1">
    <location>
        <begin position="17"/>
        <end position="246"/>
    </location>
</feature>
<name>A0A318USR8_9SPHI</name>
<sequence length="347" mass="40255">MLDQILPLYGIQPVKSDIQLFGDGLINHTWKITTESAGYILQKVNQSVFKKPQDIDQNITLLNAFLKDKHPEYLFVTPLCGRSGKSLMETPAGFFRLFPFVENSHSLNVLNRKEEAYEAAKQFGKFSMLLNDFDVTQLHITLSDFHNLSLRYEQFLSAVQKASEERKTKSSALISFINEHKNLVEIYNGIVHNKEIPLRVIHHDTKINNVLFDPQNKGICVIDLDTVMPGYFISDVGDMMRTYLSAANEEETDLNKINVRIDFFKAIYDGYMEEMGSVLTETEKKYFVYAGKFIIYMQAIRFLADYLQNDIYYGEKYPEHNFNRAANQIQLLRKYIEIEDNLVKLLH</sequence>
<dbReference type="OrthoDB" id="526037at2"/>
<dbReference type="InterPro" id="IPR050249">
    <property type="entry name" value="Pseudomonas-type_ThrB"/>
</dbReference>
<dbReference type="RefSeq" id="WP_110827216.1">
    <property type="nucleotide sequence ID" value="NZ_QKLU01000001.1"/>
</dbReference>
<gene>
    <name evidence="2" type="ORF">B0O44_101625</name>
</gene>
<keyword evidence="2" id="KW-0808">Transferase</keyword>
<dbReference type="InterPro" id="IPR002575">
    <property type="entry name" value="Aminoglycoside_PTrfase"/>
</dbReference>
<accession>A0A318USR8</accession>
<dbReference type="Proteomes" id="UP000248198">
    <property type="component" value="Unassembled WGS sequence"/>
</dbReference>
<dbReference type="SUPFAM" id="SSF56112">
    <property type="entry name" value="Protein kinase-like (PK-like)"/>
    <property type="match status" value="1"/>
</dbReference>
<dbReference type="InterPro" id="IPR011009">
    <property type="entry name" value="Kinase-like_dom_sf"/>
</dbReference>
<evidence type="ECO:0000313" key="2">
    <source>
        <dbReference type="EMBL" id="PYF77145.1"/>
    </source>
</evidence>
<dbReference type="PANTHER" id="PTHR21064">
    <property type="entry name" value="AMINOGLYCOSIDE PHOSPHOTRANSFERASE DOMAIN-CONTAINING PROTEIN-RELATED"/>
    <property type="match status" value="1"/>
</dbReference>
<dbReference type="Gene3D" id="3.90.1200.10">
    <property type="match status" value="1"/>
</dbReference>